<evidence type="ECO:0000313" key="2">
    <source>
        <dbReference type="Proteomes" id="UP000447434"/>
    </source>
</evidence>
<dbReference type="AlphaFoldDB" id="A0A6A4PWU3"/>
<gene>
    <name evidence="1" type="ORF">Lalb_Chr10g0103481</name>
</gene>
<organism evidence="1 2">
    <name type="scientific">Lupinus albus</name>
    <name type="common">White lupine</name>
    <name type="synonym">Lupinus termis</name>
    <dbReference type="NCBI Taxonomy" id="3870"/>
    <lineage>
        <taxon>Eukaryota</taxon>
        <taxon>Viridiplantae</taxon>
        <taxon>Streptophyta</taxon>
        <taxon>Embryophyta</taxon>
        <taxon>Tracheophyta</taxon>
        <taxon>Spermatophyta</taxon>
        <taxon>Magnoliopsida</taxon>
        <taxon>eudicotyledons</taxon>
        <taxon>Gunneridae</taxon>
        <taxon>Pentapetalae</taxon>
        <taxon>rosids</taxon>
        <taxon>fabids</taxon>
        <taxon>Fabales</taxon>
        <taxon>Fabaceae</taxon>
        <taxon>Papilionoideae</taxon>
        <taxon>50 kb inversion clade</taxon>
        <taxon>genistoids sensu lato</taxon>
        <taxon>core genistoids</taxon>
        <taxon>Genisteae</taxon>
        <taxon>Lupinus</taxon>
    </lineage>
</organism>
<sequence>MIQFYYFWHIAFNQTSDFGGDVEGGGAAIGLDPVMVEDLVLFLISHLYAHSLFLNSFQA</sequence>
<dbReference type="Proteomes" id="UP000447434">
    <property type="component" value="Chromosome 10"/>
</dbReference>
<reference evidence="2" key="1">
    <citation type="journal article" date="2020" name="Nat. Commun.">
        <title>Genome sequence of the cluster root forming white lupin.</title>
        <authorList>
            <person name="Hufnagel B."/>
            <person name="Marques A."/>
            <person name="Soriano A."/>
            <person name="Marques L."/>
            <person name="Divol F."/>
            <person name="Doumas P."/>
            <person name="Sallet E."/>
            <person name="Mancinotti D."/>
            <person name="Carrere S."/>
            <person name="Marande W."/>
            <person name="Arribat S."/>
            <person name="Keller J."/>
            <person name="Huneau C."/>
            <person name="Blein T."/>
            <person name="Aime D."/>
            <person name="Laguerre M."/>
            <person name="Taylor J."/>
            <person name="Schubert V."/>
            <person name="Nelson M."/>
            <person name="Geu-Flores F."/>
            <person name="Crespi M."/>
            <person name="Gallardo-Guerrero K."/>
            <person name="Delaux P.-M."/>
            <person name="Salse J."/>
            <person name="Berges H."/>
            <person name="Guyot R."/>
            <person name="Gouzy J."/>
            <person name="Peret B."/>
        </authorList>
    </citation>
    <scope>NUCLEOTIDE SEQUENCE [LARGE SCALE GENOMIC DNA]</scope>
    <source>
        <strain evidence="2">cv. Amiga</strain>
    </source>
</reference>
<evidence type="ECO:0000313" key="1">
    <source>
        <dbReference type="EMBL" id="KAE9606021.1"/>
    </source>
</evidence>
<keyword evidence="2" id="KW-1185">Reference proteome</keyword>
<accession>A0A6A4PWU3</accession>
<proteinExistence type="predicted"/>
<protein>
    <submittedName>
        <fullName evidence="1">Uncharacterized protein</fullName>
    </submittedName>
</protein>
<comment type="caution">
    <text evidence="1">The sequence shown here is derived from an EMBL/GenBank/DDBJ whole genome shotgun (WGS) entry which is preliminary data.</text>
</comment>
<name>A0A6A4PWU3_LUPAL</name>
<dbReference type="EMBL" id="WOCE01000010">
    <property type="protein sequence ID" value="KAE9606021.1"/>
    <property type="molecule type" value="Genomic_DNA"/>
</dbReference>